<dbReference type="AlphaFoldDB" id="A0A562V333"/>
<dbReference type="InterPro" id="IPR003439">
    <property type="entry name" value="ABC_transporter-like_ATP-bd"/>
</dbReference>
<dbReference type="Proteomes" id="UP000321617">
    <property type="component" value="Unassembled WGS sequence"/>
</dbReference>
<dbReference type="Gene3D" id="1.20.1560.10">
    <property type="entry name" value="ABC transporter type 1, transmembrane domain"/>
    <property type="match status" value="1"/>
</dbReference>
<evidence type="ECO:0000256" key="2">
    <source>
        <dbReference type="ARBA" id="ARBA00022692"/>
    </source>
</evidence>
<dbReference type="EMBL" id="VLLL01000006">
    <property type="protein sequence ID" value="TWJ12217.1"/>
    <property type="molecule type" value="Genomic_DNA"/>
</dbReference>
<dbReference type="PROSITE" id="PS50929">
    <property type="entry name" value="ABC_TM1F"/>
    <property type="match status" value="1"/>
</dbReference>
<feature type="transmembrane region" description="Helical" evidence="7">
    <location>
        <begin position="275"/>
        <end position="296"/>
    </location>
</feature>
<evidence type="ECO:0000259" key="9">
    <source>
        <dbReference type="PROSITE" id="PS50929"/>
    </source>
</evidence>
<dbReference type="Pfam" id="PF00664">
    <property type="entry name" value="ABC_membrane"/>
    <property type="match status" value="1"/>
</dbReference>
<organism evidence="10 11">
    <name type="scientific">Stackebrandtia albiflava</name>
    <dbReference type="NCBI Taxonomy" id="406432"/>
    <lineage>
        <taxon>Bacteria</taxon>
        <taxon>Bacillati</taxon>
        <taxon>Actinomycetota</taxon>
        <taxon>Actinomycetes</taxon>
        <taxon>Glycomycetales</taxon>
        <taxon>Glycomycetaceae</taxon>
        <taxon>Stackebrandtia</taxon>
    </lineage>
</organism>
<keyword evidence="3" id="KW-0547">Nucleotide-binding</keyword>
<comment type="subcellular location">
    <subcellularLocation>
        <location evidence="1">Cell membrane</location>
        <topology evidence="1">Multi-pass membrane protein</topology>
    </subcellularLocation>
</comment>
<evidence type="ECO:0000313" key="10">
    <source>
        <dbReference type="EMBL" id="TWJ12217.1"/>
    </source>
</evidence>
<reference evidence="10 11" key="1">
    <citation type="journal article" date="2013" name="Stand. Genomic Sci.">
        <title>Genomic Encyclopedia of Type Strains, Phase I: The one thousand microbial genomes (KMG-I) project.</title>
        <authorList>
            <person name="Kyrpides N.C."/>
            <person name="Woyke T."/>
            <person name="Eisen J.A."/>
            <person name="Garrity G."/>
            <person name="Lilburn T.G."/>
            <person name="Beck B.J."/>
            <person name="Whitman W.B."/>
            <person name="Hugenholtz P."/>
            <person name="Klenk H.P."/>
        </authorList>
    </citation>
    <scope>NUCLEOTIDE SEQUENCE [LARGE SCALE GENOMIC DNA]</scope>
    <source>
        <strain evidence="10 11">DSM 45044</strain>
    </source>
</reference>
<dbReference type="InterPro" id="IPR003593">
    <property type="entry name" value="AAA+_ATPase"/>
</dbReference>
<dbReference type="GO" id="GO:0140359">
    <property type="term" value="F:ABC-type transporter activity"/>
    <property type="evidence" value="ECO:0007669"/>
    <property type="project" value="InterPro"/>
</dbReference>
<dbReference type="InterPro" id="IPR011527">
    <property type="entry name" value="ABC1_TM_dom"/>
</dbReference>
<dbReference type="InterPro" id="IPR039421">
    <property type="entry name" value="Type_1_exporter"/>
</dbReference>
<dbReference type="SUPFAM" id="SSF52540">
    <property type="entry name" value="P-loop containing nucleoside triphosphate hydrolases"/>
    <property type="match status" value="1"/>
</dbReference>
<feature type="transmembrane region" description="Helical" evidence="7">
    <location>
        <begin position="157"/>
        <end position="176"/>
    </location>
</feature>
<dbReference type="Pfam" id="PF00005">
    <property type="entry name" value="ABC_tran"/>
    <property type="match status" value="1"/>
</dbReference>
<keyword evidence="5 7" id="KW-1133">Transmembrane helix</keyword>
<evidence type="ECO:0000256" key="5">
    <source>
        <dbReference type="ARBA" id="ARBA00022989"/>
    </source>
</evidence>
<dbReference type="PROSITE" id="PS00211">
    <property type="entry name" value="ABC_TRANSPORTER_1"/>
    <property type="match status" value="1"/>
</dbReference>
<keyword evidence="6 7" id="KW-0472">Membrane</keyword>
<dbReference type="PANTHER" id="PTHR24221:SF423">
    <property type="entry name" value="ABC TRANSPORTER"/>
    <property type="match status" value="1"/>
</dbReference>
<dbReference type="SUPFAM" id="SSF90123">
    <property type="entry name" value="ABC transporter transmembrane region"/>
    <property type="match status" value="1"/>
</dbReference>
<name>A0A562V333_9ACTN</name>
<dbReference type="InterPro" id="IPR027417">
    <property type="entry name" value="P-loop_NTPase"/>
</dbReference>
<keyword evidence="11" id="KW-1185">Reference proteome</keyword>
<dbReference type="InterPro" id="IPR017871">
    <property type="entry name" value="ABC_transporter-like_CS"/>
</dbReference>
<evidence type="ECO:0000256" key="7">
    <source>
        <dbReference type="SAM" id="Phobius"/>
    </source>
</evidence>
<evidence type="ECO:0000256" key="3">
    <source>
        <dbReference type="ARBA" id="ARBA00022741"/>
    </source>
</evidence>
<dbReference type="SMART" id="SM00382">
    <property type="entry name" value="AAA"/>
    <property type="match status" value="1"/>
</dbReference>
<dbReference type="InterPro" id="IPR036640">
    <property type="entry name" value="ABC1_TM_sf"/>
</dbReference>
<feature type="domain" description="ABC transporter" evidence="8">
    <location>
        <begin position="333"/>
        <end position="539"/>
    </location>
</feature>
<dbReference type="PROSITE" id="PS50893">
    <property type="entry name" value="ABC_TRANSPORTER_2"/>
    <property type="match status" value="1"/>
</dbReference>
<keyword evidence="2 7" id="KW-0812">Transmembrane</keyword>
<accession>A0A562V333</accession>
<comment type="caution">
    <text evidence="10">The sequence shown here is derived from an EMBL/GenBank/DDBJ whole genome shotgun (WGS) entry which is preliminary data.</text>
</comment>
<sequence>MRHTRLRDLFTFRPRTMTVLTVLWLLVRVMVVGGGLLLQAVFDQLTTDPDAPRIWWLLAAVAGVFTAQTVLWMDVLLGRWEMPFAMGLTARLREDRMSSLLRLPAADALRVPVGDAVSRFGRDVEQLRRLPIWSLSIASRFVGGAAMWGVMLWLSPAVGLGVLLPFATVLVGSRLMDRRLGRLREAASRDAAEVASLIAETVRAAATVVTAGTHGAVLERMRRLNRRRESSAVADQTFRETQDSFSFLASTASAGLVMLTAAGDLHAGTLSVGDLALLVYFATMVGDMVLFTGQVVQRIRVTRVSLDRLRTLAAPDKNGRAATPAALPPLREFSVESLSASYGGRAVVRDVSFRLPAGSLTVVTGGVATGKTTLLRAALGLIPATGGLRWNGEAVTCPGASLTAPRVGYVPQAPQLFTGTIADNVRVSGEGDPSDVVELAGLGPDLAVLPDGLDTVVGVGGRRLSGGQAQRVALARALWRRPDLLVLDDVDSALDAVTARALWERLLALPDVTVLAVTHHPMALRHADTVVRLGTAPTP</sequence>
<evidence type="ECO:0000256" key="4">
    <source>
        <dbReference type="ARBA" id="ARBA00022840"/>
    </source>
</evidence>
<evidence type="ECO:0000313" key="11">
    <source>
        <dbReference type="Proteomes" id="UP000321617"/>
    </source>
</evidence>
<feature type="domain" description="ABC transmembrane type-1" evidence="9">
    <location>
        <begin position="19"/>
        <end position="299"/>
    </location>
</feature>
<keyword evidence="4 10" id="KW-0067">ATP-binding</keyword>
<evidence type="ECO:0000256" key="6">
    <source>
        <dbReference type="ARBA" id="ARBA00023136"/>
    </source>
</evidence>
<gene>
    <name evidence="10" type="ORF">LX16_2972</name>
</gene>
<evidence type="ECO:0000256" key="1">
    <source>
        <dbReference type="ARBA" id="ARBA00004651"/>
    </source>
</evidence>
<feature type="transmembrane region" description="Helical" evidence="7">
    <location>
        <begin position="54"/>
        <end position="77"/>
    </location>
</feature>
<protein>
    <submittedName>
        <fullName evidence="10">ATP-binding cassette subfamily B protein/ATP-binding cassette subfamily C protein EexD</fullName>
    </submittedName>
</protein>
<dbReference type="OrthoDB" id="9770415at2"/>
<dbReference type="RefSeq" id="WP_147139154.1">
    <property type="nucleotide sequence ID" value="NZ_BAABIJ010000002.1"/>
</dbReference>
<dbReference type="PANTHER" id="PTHR24221">
    <property type="entry name" value="ATP-BINDING CASSETTE SUB-FAMILY B"/>
    <property type="match status" value="1"/>
</dbReference>
<feature type="transmembrane region" description="Helical" evidence="7">
    <location>
        <begin position="21"/>
        <end position="42"/>
    </location>
</feature>
<proteinExistence type="predicted"/>
<dbReference type="GO" id="GO:0005524">
    <property type="term" value="F:ATP binding"/>
    <property type="evidence" value="ECO:0007669"/>
    <property type="project" value="UniProtKB-KW"/>
</dbReference>
<feature type="transmembrane region" description="Helical" evidence="7">
    <location>
        <begin position="245"/>
        <end position="263"/>
    </location>
</feature>
<dbReference type="GO" id="GO:0005886">
    <property type="term" value="C:plasma membrane"/>
    <property type="evidence" value="ECO:0007669"/>
    <property type="project" value="UniProtKB-SubCell"/>
</dbReference>
<dbReference type="Gene3D" id="3.40.50.300">
    <property type="entry name" value="P-loop containing nucleotide triphosphate hydrolases"/>
    <property type="match status" value="1"/>
</dbReference>
<evidence type="ECO:0000259" key="8">
    <source>
        <dbReference type="PROSITE" id="PS50893"/>
    </source>
</evidence>
<dbReference type="GO" id="GO:0016887">
    <property type="term" value="F:ATP hydrolysis activity"/>
    <property type="evidence" value="ECO:0007669"/>
    <property type="project" value="InterPro"/>
</dbReference>